<organism evidence="1 2">
    <name type="scientific">Halanaerobium congolense</name>
    <dbReference type="NCBI Taxonomy" id="54121"/>
    <lineage>
        <taxon>Bacteria</taxon>
        <taxon>Bacillati</taxon>
        <taxon>Bacillota</taxon>
        <taxon>Clostridia</taxon>
        <taxon>Halanaerobiales</taxon>
        <taxon>Halanaerobiaceae</taxon>
        <taxon>Halanaerobium</taxon>
    </lineage>
</organism>
<protein>
    <recommendedName>
        <fullName evidence="3">DUF4914 domain-containing protein</fullName>
    </recommendedName>
</protein>
<evidence type="ECO:0000313" key="2">
    <source>
        <dbReference type="Proteomes" id="UP000324896"/>
    </source>
</evidence>
<dbReference type="InterPro" id="IPR032583">
    <property type="entry name" value="DUF4914"/>
</dbReference>
<evidence type="ECO:0008006" key="3">
    <source>
        <dbReference type="Google" id="ProtNLM"/>
    </source>
</evidence>
<sequence>MVKVKSLERDKDLENVELPEEVEELLAACPKYIVAHNEQQLVDLSVRDAKNGCQEVKYDIPGRGEVVEAVVCKVRNGISANYPEPYMRRRDPNCMLIADEKATDKEKYENRFGEKFEDGMRAETFAWLKKQELALFFFETGPKGLGVKALAVVPANAAFFAFGLSLLQGIVDTRKLEEVFKPTSHIYIAPPFRHTHFNGEQVVVHRRLNTKYEMFAYNLYPGPSAKKGVYGMLINQGEKEEWVTLHCSAVQVVTPYGNTVNISHEGASGGGKSEMLEDMHRERSGRLLFGKNLMTEEKFHITLPQGCGLRPMTDDMAICHNSLQKDNGKLTLMDAENSWFVRVDHIDKYGTEPNLEAITAAPDKPLLFLNIDAAPNSTALIWEHIEDEPDKPCPNPRVTIPRDIIPDVLKEPLSIDVRSFGVRVPPCTKENPTYGILGLFHVLPPALAWLWRLVAPRGYGNPSIITGDGMSSEGVGSYWPFATGKKVDQANLLLEQIMDTPKVKYILIPNQHIGAWKVGFMPEWITREYLARRGGAWFTEDQLRPARMPLLGYSLQELLVEGQNIEREFLQVHRQAEVGEKAYDIGGKILSDFFKKCLRDYLEPGLHPVGRKIIETALNDGTIDDYSDLIEGEPIIREI</sequence>
<dbReference type="Pfam" id="PF16260">
    <property type="entry name" value="DUF4914"/>
    <property type="match status" value="1"/>
</dbReference>
<proteinExistence type="predicted"/>
<reference evidence="1 2" key="1">
    <citation type="submission" date="2016-10" db="EMBL/GenBank/DDBJ databases">
        <authorList>
            <person name="Varghese N."/>
            <person name="Submissions S."/>
        </authorList>
    </citation>
    <scope>NUCLEOTIDE SEQUENCE [LARGE SCALE GENOMIC DNA]</scope>
    <source>
        <strain evidence="1 2">WG10</strain>
    </source>
</reference>
<name>A0A1G6M0G8_9FIRM</name>
<dbReference type="RefSeq" id="WP_149796712.1">
    <property type="nucleotide sequence ID" value="NZ_FMYT01000007.1"/>
</dbReference>
<dbReference type="EMBL" id="FMYT01000007">
    <property type="protein sequence ID" value="SDC48847.1"/>
    <property type="molecule type" value="Genomic_DNA"/>
</dbReference>
<dbReference type="SUPFAM" id="SSF53795">
    <property type="entry name" value="PEP carboxykinase-like"/>
    <property type="match status" value="1"/>
</dbReference>
<gene>
    <name evidence="1" type="ORF">SAMN04488597_10752</name>
</gene>
<accession>A0A1G6M0G8</accession>
<evidence type="ECO:0000313" key="1">
    <source>
        <dbReference type="EMBL" id="SDC48847.1"/>
    </source>
</evidence>
<dbReference type="Proteomes" id="UP000324896">
    <property type="component" value="Unassembled WGS sequence"/>
</dbReference>
<dbReference type="AlphaFoldDB" id="A0A1G6M0G8"/>